<name>A9XIS9_9PEZI</name>
<sequence>MQFSIATIALFLSAAMAAPYAGGGGAAPYEACSGLAGSPQCCATDVLGLADLDCVSPPAALTSGTQFTSTCVADGGRRPRCCVLPALGLALVCETPVGV</sequence>
<dbReference type="SUPFAM" id="SSF101751">
    <property type="entry name" value="Hydrophobin II, HfbII"/>
    <property type="match status" value="1"/>
</dbReference>
<evidence type="ECO:0000256" key="3">
    <source>
        <dbReference type="ARBA" id="ARBA00023157"/>
    </source>
</evidence>
<dbReference type="AlphaFoldDB" id="A9XIS9"/>
<evidence type="ECO:0000256" key="4">
    <source>
        <dbReference type="SAM" id="SignalP"/>
    </source>
</evidence>
<keyword evidence="4" id="KW-0732">Signal</keyword>
<dbReference type="EMBL" id="EF447294">
    <property type="protein sequence ID" value="ABR15765.1"/>
    <property type="molecule type" value="Genomic_DNA"/>
</dbReference>
<evidence type="ECO:0000256" key="1">
    <source>
        <dbReference type="ARBA" id="ARBA00004196"/>
    </source>
</evidence>
<organism evidence="5">
    <name type="scientific">Ophiostoma quercus</name>
    <dbReference type="NCBI Taxonomy" id="108461"/>
    <lineage>
        <taxon>Eukaryota</taxon>
        <taxon>Fungi</taxon>
        <taxon>Dikarya</taxon>
        <taxon>Ascomycota</taxon>
        <taxon>Pezizomycotina</taxon>
        <taxon>Sordariomycetes</taxon>
        <taxon>Sordariomycetidae</taxon>
        <taxon>Ophiostomatales</taxon>
        <taxon>Ophiostomataceae</taxon>
        <taxon>Ophiostoma</taxon>
    </lineage>
</organism>
<dbReference type="PANTHER" id="PTHR42341">
    <property type="entry name" value="HYDROPHOBIN"/>
    <property type="match status" value="1"/>
</dbReference>
<proteinExistence type="inferred from homology"/>
<feature type="signal peptide" evidence="4">
    <location>
        <begin position="1"/>
        <end position="17"/>
    </location>
</feature>
<dbReference type="InterPro" id="IPR036686">
    <property type="entry name" value="Class_II_Hydrophobin_sf"/>
</dbReference>
<dbReference type="Gene3D" id="3.20.120.10">
    <property type="entry name" value="Hydrophobin"/>
    <property type="match status" value="1"/>
</dbReference>
<comment type="subcellular location">
    <subcellularLocation>
        <location evidence="1">Cell envelope</location>
    </subcellularLocation>
</comment>
<dbReference type="PANTHER" id="PTHR42341:SF1">
    <property type="entry name" value="HYDROPHOBIN"/>
    <property type="match status" value="1"/>
</dbReference>
<keyword evidence="3" id="KW-1015">Disulfide bond</keyword>
<protein>
    <submittedName>
        <fullName evidence="5">Cerato-ulmin</fullName>
    </submittedName>
</protein>
<dbReference type="GO" id="GO:0005576">
    <property type="term" value="C:extracellular region"/>
    <property type="evidence" value="ECO:0007669"/>
    <property type="project" value="InterPro"/>
</dbReference>
<accession>A9XIS9</accession>
<dbReference type="CDD" id="cd23508">
    <property type="entry name" value="hydrophobin_II"/>
    <property type="match status" value="1"/>
</dbReference>
<reference evidence="5" key="1">
    <citation type="journal article" date="2008" name="Mycol. Res.">
        <title>Isolation of the orthologue of the cerato-ulmin gene in Ophiostoma quercus and characterization of the purified protein.</title>
        <authorList>
            <person name="Carresi L."/>
            <person name="Comparini C."/>
            <person name="Bettini P.P."/>
            <person name="Pazzagli L."/>
            <person name="Cappugi G."/>
            <person name="Scala F."/>
            <person name="Scala A."/>
        </authorList>
    </citation>
    <scope>NUCLEOTIDE SEQUENCE</scope>
    <source>
        <strain evidence="5">H988</strain>
    </source>
</reference>
<evidence type="ECO:0000313" key="5">
    <source>
        <dbReference type="EMBL" id="ABR15765.1"/>
    </source>
</evidence>
<evidence type="ECO:0000256" key="2">
    <source>
        <dbReference type="ARBA" id="ARBA00009576"/>
    </source>
</evidence>
<dbReference type="Pfam" id="PF06766">
    <property type="entry name" value="Hydrophobin_2"/>
    <property type="match status" value="1"/>
</dbReference>
<comment type="similarity">
    <text evidence="2">Belongs to the cerato-ulmin hydrophobin family.</text>
</comment>
<feature type="chain" id="PRO_5002744769" evidence="4">
    <location>
        <begin position="18"/>
        <end position="99"/>
    </location>
</feature>
<dbReference type="InterPro" id="IPR010636">
    <property type="entry name" value="Class_II_hydrophobin"/>
</dbReference>